<dbReference type="Gene3D" id="3.30.1150.10">
    <property type="match status" value="1"/>
</dbReference>
<dbReference type="InterPro" id="IPR051045">
    <property type="entry name" value="TonB-dependent_transducer"/>
</dbReference>
<feature type="domain" description="TonB C-terminal" evidence="1">
    <location>
        <begin position="244"/>
        <end position="310"/>
    </location>
</feature>
<accession>A0ABT4WFB0</accession>
<keyword evidence="3" id="KW-1185">Reference proteome</keyword>
<dbReference type="PANTHER" id="PTHR33446">
    <property type="entry name" value="PROTEIN TONB-RELATED"/>
    <property type="match status" value="1"/>
</dbReference>
<name>A0ABT4WFB0_9FLAO</name>
<dbReference type="EMBL" id="JAMZNK010000029">
    <property type="protein sequence ID" value="MDA6071150.1"/>
    <property type="molecule type" value="Genomic_DNA"/>
</dbReference>
<dbReference type="RefSeq" id="WP_271336964.1">
    <property type="nucleotide sequence ID" value="NZ_JAMZNK010000029.1"/>
</dbReference>
<dbReference type="PANTHER" id="PTHR33446:SF2">
    <property type="entry name" value="PROTEIN TONB"/>
    <property type="match status" value="1"/>
</dbReference>
<evidence type="ECO:0000313" key="2">
    <source>
        <dbReference type="EMBL" id="MDA6071150.1"/>
    </source>
</evidence>
<reference evidence="2 3" key="1">
    <citation type="journal article" date="2023" name="Chemosphere">
        <title>Whole genome analysis of Flavobacterium aziz-sancarii sp. nov., isolated from Ardley Island (Antarctica), revealed a rich resistome and bioremediation potential.</title>
        <authorList>
            <person name="Otur C."/>
            <person name="Okay S."/>
            <person name="Kurt-Kizildogan A."/>
        </authorList>
    </citation>
    <scope>NUCLEOTIDE SEQUENCE [LARGE SCALE GENOMIC DNA]</scope>
    <source>
        <strain evidence="2 3">AC</strain>
    </source>
</reference>
<dbReference type="InterPro" id="IPR037682">
    <property type="entry name" value="TonB_C"/>
</dbReference>
<dbReference type="Pfam" id="PF07661">
    <property type="entry name" value="MORN_2"/>
    <property type="match status" value="2"/>
</dbReference>
<dbReference type="SUPFAM" id="SSF74653">
    <property type="entry name" value="TolA/TonB C-terminal domain"/>
    <property type="match status" value="1"/>
</dbReference>
<gene>
    <name evidence="2" type="ORF">NJT12_16155</name>
</gene>
<dbReference type="InterPro" id="IPR011652">
    <property type="entry name" value="MORN_2"/>
</dbReference>
<sequence>MKLILRIFIFFTISTKLFSQTTIPASKITYLDSSWVESTEDNYKYIRIVEEYFLDKKAYVLKEYYKSKVLKMIGTSADKDVIKREGQFVYYYENGNKKSTVNYLNGKKTGKEFNWYENGNIKSEFEYFTTNDDNTDYKLNNYWNDQKEQKVISGNGDLDYKDEYIEENGKVKNGLRDGIWKGKFLKSKYSFTENHENGKLVSGITLDSLNIEHPYTVAEQRPSPKKGIKSFYSYISKAMYIPLEARNKAYGKIYLTFIVDKDGSLVDPKILKGVGYGLDEIAILAIKNAKDWNPGTKRGIPVRARYSLPITIVKNRS</sequence>
<evidence type="ECO:0000313" key="3">
    <source>
        <dbReference type="Proteomes" id="UP001212170"/>
    </source>
</evidence>
<dbReference type="Proteomes" id="UP001212170">
    <property type="component" value="Unassembled WGS sequence"/>
</dbReference>
<dbReference type="SUPFAM" id="SSF82185">
    <property type="entry name" value="Histone H3 K4-specific methyltransferase SET7/9 N-terminal domain"/>
    <property type="match status" value="1"/>
</dbReference>
<dbReference type="Pfam" id="PF03544">
    <property type="entry name" value="TonB_C"/>
    <property type="match status" value="1"/>
</dbReference>
<organism evidence="2 3">
    <name type="scientific">Flavobacterium azizsancarii</name>
    <dbReference type="NCBI Taxonomy" id="2961580"/>
    <lineage>
        <taxon>Bacteria</taxon>
        <taxon>Pseudomonadati</taxon>
        <taxon>Bacteroidota</taxon>
        <taxon>Flavobacteriia</taxon>
        <taxon>Flavobacteriales</taxon>
        <taxon>Flavobacteriaceae</taxon>
        <taxon>Flavobacterium</taxon>
    </lineage>
</organism>
<dbReference type="Gene3D" id="3.90.930.1">
    <property type="match status" value="1"/>
</dbReference>
<comment type="caution">
    <text evidence="2">The sequence shown here is derived from an EMBL/GenBank/DDBJ whole genome shotgun (WGS) entry which is preliminary data.</text>
</comment>
<protein>
    <submittedName>
        <fullName evidence="2">Energy transducer TonB</fullName>
    </submittedName>
</protein>
<evidence type="ECO:0000259" key="1">
    <source>
        <dbReference type="Pfam" id="PF03544"/>
    </source>
</evidence>
<proteinExistence type="predicted"/>